<proteinExistence type="predicted"/>
<dbReference type="EMBL" id="GIKN01002576">
    <property type="protein sequence ID" value="NIE44849.1"/>
    <property type="molecule type" value="Transcribed_RNA"/>
</dbReference>
<organism evidence="2">
    <name type="scientific">Rhipicephalus microplus</name>
    <name type="common">Cattle tick</name>
    <name type="synonym">Boophilus microplus</name>
    <dbReference type="NCBI Taxonomy" id="6941"/>
    <lineage>
        <taxon>Eukaryota</taxon>
        <taxon>Metazoa</taxon>
        <taxon>Ecdysozoa</taxon>
        <taxon>Arthropoda</taxon>
        <taxon>Chelicerata</taxon>
        <taxon>Arachnida</taxon>
        <taxon>Acari</taxon>
        <taxon>Parasitiformes</taxon>
        <taxon>Ixodida</taxon>
        <taxon>Ixodoidea</taxon>
        <taxon>Ixodidae</taxon>
        <taxon>Rhipicephalinae</taxon>
        <taxon>Rhipicephalus</taxon>
        <taxon>Boophilus</taxon>
    </lineage>
</organism>
<evidence type="ECO:0000256" key="1">
    <source>
        <dbReference type="SAM" id="SignalP"/>
    </source>
</evidence>
<keyword evidence="1" id="KW-0732">Signal</keyword>
<feature type="signal peptide" evidence="1">
    <location>
        <begin position="1"/>
        <end position="19"/>
    </location>
</feature>
<reference evidence="2" key="1">
    <citation type="submission" date="2020-03" db="EMBL/GenBank/DDBJ databases">
        <title>A transcriptome and proteome of the tick Rhipicephalus microplus shaped by the genetic composition of its hosts and developmental stage.</title>
        <authorList>
            <person name="Garcia G.R."/>
            <person name="Ribeiro J.M.C."/>
            <person name="Maruyama S.R."/>
            <person name="Gardinasse L.G."/>
            <person name="Nelson K."/>
            <person name="Ferreira B.R."/>
            <person name="Andrade T.G."/>
            <person name="Santos I.K.F.M."/>
        </authorList>
    </citation>
    <scope>NUCLEOTIDE SEQUENCE</scope>
    <source>
        <strain evidence="2">NSGR</strain>
        <tissue evidence="2">Salivary glands</tissue>
    </source>
</reference>
<dbReference type="AlphaFoldDB" id="A0A6G5A239"/>
<accession>A0A6G5A239</accession>
<feature type="chain" id="PRO_5026114499" evidence="1">
    <location>
        <begin position="20"/>
        <end position="94"/>
    </location>
</feature>
<sequence>MLYHFFLLAFVSELDTGRATILCNMTSRISLLLLVCFEYYPKTELNLSLLVQTYLKTKDKQCRIHHLFTSQVFFSLSQFNCCYVQLQSFVIYYL</sequence>
<evidence type="ECO:0000313" key="2">
    <source>
        <dbReference type="EMBL" id="NIE44849.1"/>
    </source>
</evidence>
<protein>
    <submittedName>
        <fullName evidence="2">Putative secreted protein</fullName>
    </submittedName>
</protein>
<name>A0A6G5A239_RHIMP</name>